<dbReference type="eggNOG" id="ENOG502S1GY">
    <property type="taxonomic scope" value="Eukaryota"/>
</dbReference>
<dbReference type="KEGG" id="ndi:NDAI_0B00890"/>
<keyword evidence="3" id="KW-1185">Reference proteome</keyword>
<dbReference type="GO" id="GO:0000447">
    <property type="term" value="P:endonucleolytic cleavage in ITS1 to separate SSU-rRNA from 5.8S rRNA and LSU-rRNA from tricistronic rRNA transcript (SSU-rRNA, 5.8S rRNA, LSU-rRNA)"/>
    <property type="evidence" value="ECO:0007669"/>
    <property type="project" value="EnsemblFungi"/>
</dbReference>
<dbReference type="InterPro" id="IPR022592">
    <property type="entry name" value="Nucleolar_19"/>
</dbReference>
<dbReference type="STRING" id="1071378.G0W5R2"/>
<dbReference type="GO" id="GO:0000472">
    <property type="term" value="P:endonucleolytic cleavage to generate mature 5'-end of SSU-rRNA from (SSU-rRNA, 5.8S rRNA, LSU-rRNA)"/>
    <property type="evidence" value="ECO:0007669"/>
    <property type="project" value="EnsemblFungi"/>
</dbReference>
<dbReference type="GO" id="GO:0005654">
    <property type="term" value="C:nucleoplasm"/>
    <property type="evidence" value="ECO:0007669"/>
    <property type="project" value="EnsemblFungi"/>
</dbReference>
<accession>G0W5R2</accession>
<feature type="region of interest" description="Disordered" evidence="1">
    <location>
        <begin position="132"/>
        <end position="201"/>
    </location>
</feature>
<evidence type="ECO:0000313" key="2">
    <source>
        <dbReference type="EMBL" id="CCD23123.1"/>
    </source>
</evidence>
<proteinExistence type="predicted"/>
<dbReference type="AlphaFoldDB" id="G0W5R2"/>
<organism evidence="2 3">
    <name type="scientific">Naumovozyma dairenensis (strain ATCC 10597 / BCRC 20456 / CBS 421 / NBRC 0211 / NRRL Y-12639)</name>
    <name type="common">Saccharomyces dairenensis</name>
    <dbReference type="NCBI Taxonomy" id="1071378"/>
    <lineage>
        <taxon>Eukaryota</taxon>
        <taxon>Fungi</taxon>
        <taxon>Dikarya</taxon>
        <taxon>Ascomycota</taxon>
        <taxon>Saccharomycotina</taxon>
        <taxon>Saccharomycetes</taxon>
        <taxon>Saccharomycetales</taxon>
        <taxon>Saccharomycetaceae</taxon>
        <taxon>Naumovozyma</taxon>
    </lineage>
</organism>
<dbReference type="OMA" id="HEARDSI"/>
<dbReference type="OrthoDB" id="4068385at2759"/>
<protein>
    <submittedName>
        <fullName evidence="2">Uncharacterized protein</fullName>
    </submittedName>
</protein>
<gene>
    <name evidence="2" type="primary">NDAI0B00890</name>
    <name evidence="2" type="ordered locus">NDAI_0B00890</name>
</gene>
<sequence>MSRAQEIQEKLDLQAKLQLALSNKSSKVAAWLESSTDETKDRSKEIEDAKELEDSKNAFFNLPVVQIGSGLHFAYNETSKDDIHTIGEFINSDKKISSLSKKKKRNEPTDVRNDIYRIAKDDTKAMVALKRKMRHGQKMALRQDLAESVNKKTSVEPESRNTSNAKNDAHSSSDDEADMRNQKSTKKTFGLLFNGNKKRRK</sequence>
<reference evidence="2 3" key="1">
    <citation type="journal article" date="2011" name="Proc. Natl. Acad. Sci. U.S.A.">
        <title>Evolutionary erosion of yeast sex chromosomes by mating-type switching accidents.</title>
        <authorList>
            <person name="Gordon J.L."/>
            <person name="Armisen D."/>
            <person name="Proux-Wera E."/>
            <person name="Oheigeartaigh S.S."/>
            <person name="Byrne K.P."/>
            <person name="Wolfe K.H."/>
        </authorList>
    </citation>
    <scope>NUCLEOTIDE SEQUENCE [LARGE SCALE GENOMIC DNA]</scope>
    <source>
        <strain evidence="3">ATCC 10597 / BCRC 20456 / CBS 421 / NBRC 0211 / NRRL Y-12639</strain>
    </source>
</reference>
<dbReference type="Pfam" id="PF10863">
    <property type="entry name" value="NOP19"/>
    <property type="match status" value="1"/>
</dbReference>
<dbReference type="EMBL" id="HE580268">
    <property type="protein sequence ID" value="CCD23123.1"/>
    <property type="molecule type" value="Genomic_DNA"/>
</dbReference>
<dbReference type="GO" id="GO:0000480">
    <property type="term" value="P:endonucleolytic cleavage in 5'-ETS of tricistronic rRNA transcript (SSU-rRNA, 5.8S rRNA, LSU-rRNA)"/>
    <property type="evidence" value="ECO:0007669"/>
    <property type="project" value="EnsemblFungi"/>
</dbReference>
<dbReference type="GO" id="GO:0032040">
    <property type="term" value="C:small-subunit processome"/>
    <property type="evidence" value="ECO:0007669"/>
    <property type="project" value="EnsemblFungi"/>
</dbReference>
<dbReference type="GO" id="GO:0030686">
    <property type="term" value="C:90S preribosome"/>
    <property type="evidence" value="ECO:0007669"/>
    <property type="project" value="EnsemblFungi"/>
</dbReference>
<evidence type="ECO:0000256" key="1">
    <source>
        <dbReference type="SAM" id="MobiDB-lite"/>
    </source>
</evidence>
<dbReference type="RefSeq" id="XP_003668366.1">
    <property type="nucleotide sequence ID" value="XM_003668318.1"/>
</dbReference>
<feature type="compositionally biased region" description="Basic and acidic residues" evidence="1">
    <location>
        <begin position="149"/>
        <end position="159"/>
    </location>
</feature>
<evidence type="ECO:0000313" key="3">
    <source>
        <dbReference type="Proteomes" id="UP000000689"/>
    </source>
</evidence>
<dbReference type="GeneID" id="11497659"/>
<dbReference type="Proteomes" id="UP000000689">
    <property type="component" value="Chromosome 2"/>
</dbReference>
<dbReference type="HOGENOM" id="CLU_094334_0_0_1"/>
<name>G0W5R2_NAUDC</name>
<feature type="compositionally biased region" description="Basic and acidic residues" evidence="1">
    <location>
        <begin position="167"/>
        <end position="181"/>
    </location>
</feature>